<proteinExistence type="predicted"/>
<keyword evidence="1" id="KW-1133">Transmembrane helix</keyword>
<evidence type="ECO:0000313" key="3">
    <source>
        <dbReference type="Proteomes" id="UP001165160"/>
    </source>
</evidence>
<dbReference type="Proteomes" id="UP001165160">
    <property type="component" value="Unassembled WGS sequence"/>
</dbReference>
<feature type="transmembrane region" description="Helical" evidence="1">
    <location>
        <begin position="59"/>
        <end position="78"/>
    </location>
</feature>
<name>A0A9W7KWH2_9STRA</name>
<protein>
    <submittedName>
        <fullName evidence="2">Uncharacterized protein</fullName>
    </submittedName>
</protein>
<keyword evidence="3" id="KW-1185">Reference proteome</keyword>
<accession>A0A9W7KWH2</accession>
<feature type="transmembrane region" description="Helical" evidence="1">
    <location>
        <begin position="33"/>
        <end position="53"/>
    </location>
</feature>
<organism evidence="2 3">
    <name type="scientific">Triparma verrucosa</name>
    <dbReference type="NCBI Taxonomy" id="1606542"/>
    <lineage>
        <taxon>Eukaryota</taxon>
        <taxon>Sar</taxon>
        <taxon>Stramenopiles</taxon>
        <taxon>Ochrophyta</taxon>
        <taxon>Bolidophyceae</taxon>
        <taxon>Parmales</taxon>
        <taxon>Triparmaceae</taxon>
        <taxon>Triparma</taxon>
    </lineage>
</organism>
<keyword evidence="1" id="KW-0472">Membrane</keyword>
<reference evidence="3" key="1">
    <citation type="journal article" date="2023" name="Commun. Biol.">
        <title>Genome analysis of Parmales, the sister group of diatoms, reveals the evolutionary specialization of diatoms from phago-mixotrophs to photoautotrophs.</title>
        <authorList>
            <person name="Ban H."/>
            <person name="Sato S."/>
            <person name="Yoshikawa S."/>
            <person name="Yamada K."/>
            <person name="Nakamura Y."/>
            <person name="Ichinomiya M."/>
            <person name="Sato N."/>
            <person name="Blanc-Mathieu R."/>
            <person name="Endo H."/>
            <person name="Kuwata A."/>
            <person name="Ogata H."/>
        </authorList>
    </citation>
    <scope>NUCLEOTIDE SEQUENCE [LARGE SCALE GENOMIC DNA]</scope>
    <source>
        <strain evidence="3">NIES 3699</strain>
    </source>
</reference>
<dbReference type="EMBL" id="BRXX01000496">
    <property type="protein sequence ID" value="GMI14282.1"/>
    <property type="molecule type" value="Genomic_DNA"/>
</dbReference>
<evidence type="ECO:0000313" key="2">
    <source>
        <dbReference type="EMBL" id="GMI14282.1"/>
    </source>
</evidence>
<comment type="caution">
    <text evidence="2">The sequence shown here is derived from an EMBL/GenBank/DDBJ whole genome shotgun (WGS) entry which is preliminary data.</text>
</comment>
<gene>
    <name evidence="2" type="ORF">TrVE_jg8893</name>
</gene>
<dbReference type="AlphaFoldDB" id="A0A9W7KWH2"/>
<keyword evidence="1" id="KW-0812">Transmembrane</keyword>
<sequence>MVRTTTTPGSYEPVSPAEGYASAFMGARNFSEFVTVSYSAILGLISFAAYHIHQTAPEIDAYIIVIASLLLMGLSLPLSCCTCGLSLLAIPAFTITFLAGVWMLTDGSFP</sequence>
<evidence type="ECO:0000256" key="1">
    <source>
        <dbReference type="SAM" id="Phobius"/>
    </source>
</evidence>
<feature type="transmembrane region" description="Helical" evidence="1">
    <location>
        <begin position="85"/>
        <end position="104"/>
    </location>
</feature>